<feature type="compositionally biased region" description="Basic residues" evidence="2">
    <location>
        <begin position="355"/>
        <end position="365"/>
    </location>
</feature>
<dbReference type="EMBL" id="QRBI01000112">
    <property type="protein sequence ID" value="RMC09955.1"/>
    <property type="molecule type" value="Genomic_DNA"/>
</dbReference>
<protein>
    <recommendedName>
        <fullName evidence="3">Putative zinc-finger domain-containing protein</fullName>
    </recommendedName>
</protein>
<feature type="compositionally biased region" description="Acidic residues" evidence="2">
    <location>
        <begin position="21"/>
        <end position="33"/>
    </location>
</feature>
<accession>A0A3M0KA64</accession>
<feature type="compositionally biased region" description="Basic and acidic residues" evidence="2">
    <location>
        <begin position="317"/>
        <end position="327"/>
    </location>
</feature>
<feature type="region of interest" description="Disordered" evidence="2">
    <location>
        <begin position="849"/>
        <end position="876"/>
    </location>
</feature>
<dbReference type="SMART" id="SM00386">
    <property type="entry name" value="HAT"/>
    <property type="match status" value="4"/>
</dbReference>
<dbReference type="PANTHER" id="PTHR21563:SF3">
    <property type="entry name" value="ZINC FINGER C3H1 DOMAIN-CONTAINING PROTEIN"/>
    <property type="match status" value="1"/>
</dbReference>
<dbReference type="InterPro" id="IPR039278">
    <property type="entry name" value="Red1"/>
</dbReference>
<comment type="caution">
    <text evidence="4">The sequence shown here is derived from an EMBL/GenBank/DDBJ whole genome shotgun (WGS) entry which is preliminary data.</text>
</comment>
<keyword evidence="5" id="KW-1185">Reference proteome</keyword>
<evidence type="ECO:0000259" key="3">
    <source>
        <dbReference type="Pfam" id="PF10650"/>
    </source>
</evidence>
<dbReference type="InterPro" id="IPR019607">
    <property type="entry name" value="Putative_zinc-finger_domain"/>
</dbReference>
<evidence type="ECO:0000256" key="1">
    <source>
        <dbReference type="SAM" id="Coils"/>
    </source>
</evidence>
<dbReference type="OrthoDB" id="1922977at2759"/>
<evidence type="ECO:0000313" key="4">
    <source>
        <dbReference type="EMBL" id="RMC09955.1"/>
    </source>
</evidence>
<dbReference type="GO" id="GO:0000178">
    <property type="term" value="C:exosome (RNase complex)"/>
    <property type="evidence" value="ECO:0007669"/>
    <property type="project" value="TreeGrafter"/>
</dbReference>
<feature type="compositionally biased region" description="Pro residues" evidence="2">
    <location>
        <begin position="516"/>
        <end position="536"/>
    </location>
</feature>
<dbReference type="Pfam" id="PF10650">
    <property type="entry name" value="zf-C3H1"/>
    <property type="match status" value="1"/>
</dbReference>
<feature type="coiled-coil region" evidence="1">
    <location>
        <begin position="765"/>
        <end position="799"/>
    </location>
</feature>
<name>A0A3M0KA64_HIRRU</name>
<dbReference type="Gene3D" id="1.25.40.10">
    <property type="entry name" value="Tetratricopeptide repeat domain"/>
    <property type="match status" value="2"/>
</dbReference>
<feature type="region of interest" description="Disordered" evidence="2">
    <location>
        <begin position="665"/>
        <end position="692"/>
    </location>
</feature>
<dbReference type="Proteomes" id="UP000269221">
    <property type="component" value="Unassembled WGS sequence"/>
</dbReference>
<feature type="region of interest" description="Disordered" evidence="2">
    <location>
        <begin position="1"/>
        <end position="131"/>
    </location>
</feature>
<feature type="compositionally biased region" description="Low complexity" evidence="2">
    <location>
        <begin position="52"/>
        <end position="61"/>
    </location>
</feature>
<feature type="region of interest" description="Disordered" evidence="2">
    <location>
        <begin position="711"/>
        <end position="730"/>
    </location>
</feature>
<feature type="compositionally biased region" description="Polar residues" evidence="2">
    <location>
        <begin position="588"/>
        <end position="598"/>
    </location>
</feature>
<feature type="region of interest" description="Disordered" evidence="2">
    <location>
        <begin position="145"/>
        <end position="195"/>
    </location>
</feature>
<organism evidence="4 5">
    <name type="scientific">Hirundo rustica rustica</name>
    <dbReference type="NCBI Taxonomy" id="333673"/>
    <lineage>
        <taxon>Eukaryota</taxon>
        <taxon>Metazoa</taxon>
        <taxon>Chordata</taxon>
        <taxon>Craniata</taxon>
        <taxon>Vertebrata</taxon>
        <taxon>Euteleostomi</taxon>
        <taxon>Archelosauria</taxon>
        <taxon>Archosauria</taxon>
        <taxon>Dinosauria</taxon>
        <taxon>Saurischia</taxon>
        <taxon>Theropoda</taxon>
        <taxon>Coelurosauria</taxon>
        <taxon>Aves</taxon>
        <taxon>Neognathae</taxon>
        <taxon>Neoaves</taxon>
        <taxon>Telluraves</taxon>
        <taxon>Australaves</taxon>
        <taxon>Passeriformes</taxon>
        <taxon>Sylvioidea</taxon>
        <taxon>Hirundinidae</taxon>
        <taxon>Hirundo</taxon>
    </lineage>
</organism>
<feature type="region of interest" description="Disordered" evidence="2">
    <location>
        <begin position="235"/>
        <end position="293"/>
    </location>
</feature>
<feature type="region of interest" description="Disordered" evidence="2">
    <location>
        <begin position="632"/>
        <end position="652"/>
    </location>
</feature>
<feature type="compositionally biased region" description="Basic and acidic residues" evidence="2">
    <location>
        <begin position="977"/>
        <end position="992"/>
    </location>
</feature>
<dbReference type="GO" id="GO:0006396">
    <property type="term" value="P:RNA processing"/>
    <property type="evidence" value="ECO:0007669"/>
    <property type="project" value="InterPro"/>
</dbReference>
<dbReference type="PANTHER" id="PTHR21563">
    <property type="entry name" value="ZINC FINGER C3H1 DOMAIN-CONTAINING PROTEIN"/>
    <property type="match status" value="1"/>
</dbReference>
<feature type="compositionally biased region" description="Basic and acidic residues" evidence="2">
    <location>
        <begin position="427"/>
        <end position="441"/>
    </location>
</feature>
<dbReference type="GO" id="GO:0005634">
    <property type="term" value="C:nucleus"/>
    <property type="evidence" value="ECO:0007669"/>
    <property type="project" value="TreeGrafter"/>
</dbReference>
<feature type="compositionally biased region" description="Basic and acidic residues" evidence="2">
    <location>
        <begin position="235"/>
        <end position="288"/>
    </location>
</feature>
<dbReference type="InterPro" id="IPR003107">
    <property type="entry name" value="HAT"/>
</dbReference>
<dbReference type="InterPro" id="IPR011990">
    <property type="entry name" value="TPR-like_helical_dom_sf"/>
</dbReference>
<gene>
    <name evidence="4" type="ORF">DUI87_12743</name>
</gene>
<feature type="compositionally biased region" description="Gly residues" evidence="2">
    <location>
        <begin position="38"/>
        <end position="51"/>
    </location>
</feature>
<feature type="domain" description="Putative zinc-finger" evidence="3">
    <location>
        <begin position="1105"/>
        <end position="1125"/>
    </location>
</feature>
<proteinExistence type="predicted"/>
<sequence length="1753" mass="199671">MAAAEAAAAPDPSGLSPKEEGELEDGEISDDDNNGFRPCGGGSEPPGGLGSGCSSNSSSRPYSRRRPPPGLHGSGSVSSPGRPFPRSRHQPPPDTGHVHGHGGYRPKDSFRSHPPAPRMPPGSHSDTGPRLSFWERSHNALDRFRFRGRPYRGGGRWGRSRGCSDRPGNPPGRPPGGGGGAGFSSSQGWREPSPRKCILEIKQNYSSKNESSVEESFEDLLLKYKQIQLELEHINKDERLALSNREENEKQDDEKTVDTEDQKTVENDSIKTDAIKEVPPEEKNPKLLDDEEEMSELQLRLLALQSASKKWQQKEQQVMKESKEKLTKTKSVTQKIKASTKAHSTKKPSTTGKQALRKQQTKTSKKIQQQKELDRRQKEEDQRKQEEEEERRKREEEIRKIRDLSNQEEQYNRFMKLVGGKRRSRSRSSDTDLRWSLDKQSTESAGGIYQYDNYDEVAMDTDSETNSPVQPPFFECPIGYFPPPVPPISLPLPPPIPPVPSLSHLYMEGIPCVSLEPPPPLPPLPPEEPEQPPKPPFADEEEEEEMLLREELLKSLANKRAFRAEETSSNSGPPSPPVPDSLQPVPRSNLSAVSINTVSQPRVQNTKFVRGPRLPRAVITLPKHKSVVVTLNDSDDSESDGEPSNSTSSVFGGLESMIKEARRNVEASKIKAPPKSEKENDPMRTPEALPEDKKIEYRLLKEEIASREKQRLIKSDPVKNNSSPANSDGEVDGIGRIAVVTRQVTEAEAKLKKNRMLLMKDESVLKNLLQQQAKKRENVRIAENKINKLAEQLQATEKILNANKAFLKRLQEHIHKVQQRVTVKKALALKYGEELARAKAVASKEIGKRKLEQDHLGPSKMLKLETSPASSPKKPSAELIALEKKRLQQLEYEYALKIQKLKEARALQTKEQSNSAPHVEEESEFALPQPSLHDLTQDKLTLDSEENYFDDEVLSNSNRERRRSFRESNSFTKPNLKHMDTPKQETKNKLSKKASEKPELFLGLNIDELKKLYAKADSLKELLMKSTAFIVPKEDLLCGQEISVDMDFFTSQSKQAEVKPFPFGPYRSPLLLFKSYRFSPYFRTKEKLYLSSITYSNMIEPKQCFCRFDLTGTCNDDDCQWQHMKDCTLNRKQLFQDILSYNLELIGCSEKSTDEEISAATEKYVEKLFGINRDRMSVDQMAVLLASNVNESKSHKHKKRVPVLDTVVTPDDVRYFTSETDDISNLEASVQENPCDVQLWIKLAYKYLNQNEGSSSSECLDSTLNVLARALENNKENPEIWCHYLRLFSKRGTKEEIQEMCETAVEYAPSYQIWWTFLNLENSFDGKDYVCGRMLQFLMEVTGGGENPNLVSFQLLETLLYRVHLSLFTGRRQNALVLLQNALKSANEKIISEHLTASDRCLAWLAYIHLIEFGVLPVKFYDPANVSPSRIVHKEPFLIPWQTVQDVKTDPDTLLAMFEDAVKTCTDENLEADKRIAICFPLYRNMIALLKLLERWESAAELCRTLLELCPNNCQLLESLATLYLQMEQSENAHNVWIGAFERNPQNAEIFYRLCKFLVSQHGPMDLLRYLLNFPMPIEFTSPLYKEHLTDDVVNQQIPYLWQIYCLCQSLHASVGEALDAYEAALGAVMQQETVQNIWLDYLVFLNSKVVESTNKVQEFKLFTDLVNRCLVTVPTRYPIPFSSADYWTNYEFHNKHDQIKIVYGGLGFSYLQLLTQIRLLLRYWEESNVQILKLQAKMFTYNIPTCLAIWKM</sequence>
<dbReference type="STRING" id="333673.A0A3M0KA64"/>
<evidence type="ECO:0000313" key="5">
    <source>
        <dbReference type="Proteomes" id="UP000269221"/>
    </source>
</evidence>
<feature type="region of interest" description="Disordered" evidence="2">
    <location>
        <begin position="952"/>
        <end position="992"/>
    </location>
</feature>
<feature type="region of interest" description="Disordered" evidence="2">
    <location>
        <begin position="558"/>
        <end position="598"/>
    </location>
</feature>
<dbReference type="SUPFAM" id="SSF48452">
    <property type="entry name" value="TPR-like"/>
    <property type="match status" value="1"/>
</dbReference>
<keyword evidence="1" id="KW-0175">Coiled coil</keyword>
<evidence type="ECO:0000256" key="2">
    <source>
        <dbReference type="SAM" id="MobiDB-lite"/>
    </source>
</evidence>
<feature type="region of interest" description="Disordered" evidence="2">
    <location>
        <begin position="516"/>
        <end position="546"/>
    </location>
</feature>
<feature type="region of interest" description="Disordered" evidence="2">
    <location>
        <begin position="308"/>
        <end position="448"/>
    </location>
</feature>
<reference evidence="4 5" key="1">
    <citation type="submission" date="2018-07" db="EMBL/GenBank/DDBJ databases">
        <title>A high quality draft genome assembly of the barn swallow (H. rustica rustica).</title>
        <authorList>
            <person name="Formenti G."/>
            <person name="Chiara M."/>
            <person name="Poveda L."/>
            <person name="Francoijs K.-J."/>
            <person name="Bonisoli-Alquati A."/>
            <person name="Canova L."/>
            <person name="Gianfranceschi L."/>
            <person name="Horner D.S."/>
            <person name="Saino N."/>
        </authorList>
    </citation>
    <scope>NUCLEOTIDE SEQUENCE [LARGE SCALE GENOMIC DNA]</scope>
    <source>
        <strain evidence="4">Chelidonia</strain>
        <tissue evidence="4">Blood</tissue>
    </source>
</reference>
<feature type="compositionally biased region" description="Basic and acidic residues" evidence="2">
    <location>
        <begin position="369"/>
        <end position="405"/>
    </location>
</feature>
<feature type="region of interest" description="Disordered" evidence="2">
    <location>
        <begin position="908"/>
        <end position="932"/>
    </location>
</feature>